<dbReference type="InterPro" id="IPR028098">
    <property type="entry name" value="Glyco_trans_4-like_N"/>
</dbReference>
<dbReference type="GO" id="GO:0009103">
    <property type="term" value="P:lipopolysaccharide biosynthetic process"/>
    <property type="evidence" value="ECO:0007669"/>
    <property type="project" value="TreeGrafter"/>
</dbReference>
<keyword evidence="1" id="KW-0328">Glycosyltransferase</keyword>
<keyword evidence="2 5" id="KW-0808">Transferase</keyword>
<feature type="domain" description="Glycosyltransferase subfamily 4-like N-terminal" evidence="4">
    <location>
        <begin position="31"/>
        <end position="186"/>
    </location>
</feature>
<dbReference type="Pfam" id="PF00534">
    <property type="entry name" value="Glycos_transf_1"/>
    <property type="match status" value="1"/>
</dbReference>
<evidence type="ECO:0000259" key="3">
    <source>
        <dbReference type="Pfam" id="PF00534"/>
    </source>
</evidence>
<feature type="domain" description="Glycosyl transferase family 1" evidence="3">
    <location>
        <begin position="208"/>
        <end position="362"/>
    </location>
</feature>
<dbReference type="GO" id="GO:0016757">
    <property type="term" value="F:glycosyltransferase activity"/>
    <property type="evidence" value="ECO:0007669"/>
    <property type="project" value="UniProtKB-KW"/>
</dbReference>
<evidence type="ECO:0000256" key="1">
    <source>
        <dbReference type="ARBA" id="ARBA00022676"/>
    </source>
</evidence>
<organism evidence="5 6">
    <name type="scientific">Thermomonospora cellulosilytica</name>
    <dbReference type="NCBI Taxonomy" id="1411118"/>
    <lineage>
        <taxon>Bacteria</taxon>
        <taxon>Bacillati</taxon>
        <taxon>Actinomycetota</taxon>
        <taxon>Actinomycetes</taxon>
        <taxon>Streptosporangiales</taxon>
        <taxon>Thermomonosporaceae</taxon>
        <taxon>Thermomonospora</taxon>
    </lineage>
</organism>
<dbReference type="SUPFAM" id="SSF53756">
    <property type="entry name" value="UDP-Glycosyltransferase/glycogen phosphorylase"/>
    <property type="match status" value="1"/>
</dbReference>
<evidence type="ECO:0000256" key="2">
    <source>
        <dbReference type="ARBA" id="ARBA00022679"/>
    </source>
</evidence>
<dbReference type="Pfam" id="PF13439">
    <property type="entry name" value="Glyco_transf_4"/>
    <property type="match status" value="1"/>
</dbReference>
<dbReference type="PANTHER" id="PTHR46401:SF2">
    <property type="entry name" value="GLYCOSYLTRANSFERASE WBBK-RELATED"/>
    <property type="match status" value="1"/>
</dbReference>
<evidence type="ECO:0000259" key="4">
    <source>
        <dbReference type="Pfam" id="PF13439"/>
    </source>
</evidence>
<protein>
    <submittedName>
        <fullName evidence="5">Glycosyltransferase involved in cell wall biosynthesis</fullName>
    </submittedName>
</protein>
<dbReference type="InterPro" id="IPR001296">
    <property type="entry name" value="Glyco_trans_1"/>
</dbReference>
<dbReference type="EMBL" id="JACJII010000001">
    <property type="protein sequence ID" value="MBA9007924.1"/>
    <property type="molecule type" value="Genomic_DNA"/>
</dbReference>
<sequence length="392" mass="41787">MTPDTSIRGRTVAPRILVDATAVPADRGALGRYVDGLLGALDDQGADLVVVCQRSDEARYAALAPRARVVAGPATLAHRTSRLAWEQNGLPLIARQVGADVIHHPYYTVPLRAHCPTVVTVHDVTHFSEPEEHNPVRSEYLKSATRTAAYRATRLVVPSNATKDELVRLLGADPGRIDVAYHGVDHRVFHRPAEEEVKRVSDRLGLHGHPYVAFLGALEPRKNVPNLIRGWAAAVAEMHEPPALVLAGGAGGWDDEVDAALATVPVHLRVIRPGYLSWASLPGFLGGALAVALPSRGEGFGLPVLEAMACGAPVLTTRRSSLPEVGGDAVAYTEPDAASIATALRELISDPARRAALAEAAFRRSEQFTWAASAQAHLAAYDRAATASPARQ</sequence>
<comment type="caution">
    <text evidence="5">The sequence shown here is derived from an EMBL/GenBank/DDBJ whole genome shotgun (WGS) entry which is preliminary data.</text>
</comment>
<gene>
    <name evidence="5" type="ORF">HNR21_006806</name>
</gene>
<dbReference type="PANTHER" id="PTHR46401">
    <property type="entry name" value="GLYCOSYLTRANSFERASE WBBK-RELATED"/>
    <property type="match status" value="1"/>
</dbReference>
<accession>A0A7W3N5I7</accession>
<name>A0A7W3N5I7_9ACTN</name>
<dbReference type="Proteomes" id="UP000539313">
    <property type="component" value="Unassembled WGS sequence"/>
</dbReference>
<evidence type="ECO:0000313" key="6">
    <source>
        <dbReference type="Proteomes" id="UP000539313"/>
    </source>
</evidence>
<evidence type="ECO:0000313" key="5">
    <source>
        <dbReference type="EMBL" id="MBA9007924.1"/>
    </source>
</evidence>
<dbReference type="Gene3D" id="3.40.50.2000">
    <property type="entry name" value="Glycogen Phosphorylase B"/>
    <property type="match status" value="2"/>
</dbReference>
<keyword evidence="6" id="KW-1185">Reference proteome</keyword>
<reference evidence="5 6" key="1">
    <citation type="submission" date="2020-08" db="EMBL/GenBank/DDBJ databases">
        <title>Sequencing the genomes of 1000 actinobacteria strains.</title>
        <authorList>
            <person name="Klenk H.-P."/>
        </authorList>
    </citation>
    <scope>NUCLEOTIDE SEQUENCE [LARGE SCALE GENOMIC DNA]</scope>
    <source>
        <strain evidence="5 6">DSM 45823</strain>
    </source>
</reference>
<dbReference type="CDD" id="cd03809">
    <property type="entry name" value="GT4_MtfB-like"/>
    <property type="match status" value="1"/>
</dbReference>
<dbReference type="AlphaFoldDB" id="A0A7W3N5I7"/>
<proteinExistence type="predicted"/>